<keyword evidence="3" id="KW-0808">Transferase</keyword>
<dbReference type="GO" id="GO:0003887">
    <property type="term" value="F:DNA-directed DNA polymerase activity"/>
    <property type="evidence" value="ECO:0007669"/>
    <property type="project" value="InterPro"/>
</dbReference>
<evidence type="ECO:0000313" key="10">
    <source>
        <dbReference type="Proteomes" id="UP000053029"/>
    </source>
</evidence>
<name>A0A0D2GJC9_9EURO</name>
<dbReference type="InterPro" id="IPR043519">
    <property type="entry name" value="NT_sf"/>
</dbReference>
<dbReference type="HOGENOM" id="CLU_008698_4_1_1"/>
<evidence type="ECO:0000259" key="8">
    <source>
        <dbReference type="PROSITE" id="PS50172"/>
    </source>
</evidence>
<feature type="region of interest" description="Disordered" evidence="7">
    <location>
        <begin position="80"/>
        <end position="140"/>
    </location>
</feature>
<dbReference type="InterPro" id="IPR010996">
    <property type="entry name" value="HHH_MUS81"/>
</dbReference>
<dbReference type="AlphaFoldDB" id="A0A0D2GJC9"/>
<feature type="domain" description="BRCT" evidence="8">
    <location>
        <begin position="120"/>
        <end position="179"/>
    </location>
</feature>
<dbReference type="GO" id="GO:0006303">
    <property type="term" value="P:double-strand break repair via nonhomologous end joining"/>
    <property type="evidence" value="ECO:0007669"/>
    <property type="project" value="TreeGrafter"/>
</dbReference>
<feature type="compositionally biased region" description="Low complexity" evidence="7">
    <location>
        <begin position="122"/>
        <end position="140"/>
    </location>
</feature>
<dbReference type="EMBL" id="KN846973">
    <property type="protein sequence ID" value="KIW78665.1"/>
    <property type="molecule type" value="Genomic_DNA"/>
</dbReference>
<evidence type="ECO:0000313" key="9">
    <source>
        <dbReference type="EMBL" id="KIW78665.1"/>
    </source>
</evidence>
<dbReference type="FunFam" id="1.10.150.110:FF:000005">
    <property type="entry name" value="DNA polymerase POL4"/>
    <property type="match status" value="1"/>
</dbReference>
<dbReference type="FunFam" id="1.10.150.20:FF:000010">
    <property type="entry name" value="DNA polymerase lambda"/>
    <property type="match status" value="1"/>
</dbReference>
<dbReference type="InterPro" id="IPR022312">
    <property type="entry name" value="DNA_pol_X"/>
</dbReference>
<dbReference type="InterPro" id="IPR037160">
    <property type="entry name" value="DNA_Pol_thumb_sf"/>
</dbReference>
<organism evidence="9 10">
    <name type="scientific">Fonsecaea pedrosoi CBS 271.37</name>
    <dbReference type="NCBI Taxonomy" id="1442368"/>
    <lineage>
        <taxon>Eukaryota</taxon>
        <taxon>Fungi</taxon>
        <taxon>Dikarya</taxon>
        <taxon>Ascomycota</taxon>
        <taxon>Pezizomycotina</taxon>
        <taxon>Eurotiomycetes</taxon>
        <taxon>Chaetothyriomycetidae</taxon>
        <taxon>Chaetothyriales</taxon>
        <taxon>Herpotrichiellaceae</taxon>
        <taxon>Fonsecaea</taxon>
    </lineage>
</organism>
<comment type="similarity">
    <text evidence="2">Belongs to the DNA polymerase type-X family.</text>
</comment>
<dbReference type="Proteomes" id="UP000053029">
    <property type="component" value="Unassembled WGS sequence"/>
</dbReference>
<evidence type="ECO:0000256" key="4">
    <source>
        <dbReference type="ARBA" id="ARBA00022695"/>
    </source>
</evidence>
<reference evidence="9 10" key="1">
    <citation type="submission" date="2015-01" db="EMBL/GenBank/DDBJ databases">
        <title>The Genome Sequence of Fonsecaea pedrosoi CBS 271.37.</title>
        <authorList>
            <consortium name="The Broad Institute Genomics Platform"/>
            <person name="Cuomo C."/>
            <person name="de Hoog S."/>
            <person name="Gorbushina A."/>
            <person name="Stielow B."/>
            <person name="Teixiera M."/>
            <person name="Abouelleil A."/>
            <person name="Chapman S.B."/>
            <person name="Priest M."/>
            <person name="Young S.K."/>
            <person name="Wortman J."/>
            <person name="Nusbaum C."/>
            <person name="Birren B."/>
        </authorList>
    </citation>
    <scope>NUCLEOTIDE SEQUENCE [LARGE SCALE GENOMIC DNA]</scope>
    <source>
        <strain evidence="9 10">CBS 271.37</strain>
    </source>
</reference>
<dbReference type="GO" id="GO:0005634">
    <property type="term" value="C:nucleus"/>
    <property type="evidence" value="ECO:0007669"/>
    <property type="project" value="UniProtKB-SubCell"/>
</dbReference>
<feature type="region of interest" description="Disordered" evidence="7">
    <location>
        <begin position="247"/>
        <end position="268"/>
    </location>
</feature>
<sequence>MATSHSPSLLSLASSPPIFILPTHLKPEELHDTEDLVVQAGGKLTYDTKEARIFIGRVAQKKRAAFDLRARGVWTEEAALPESSTDGGAGHGQAGAEVPPSKKLKLADHAGSGRRSTRHGRTNSSTVSSSSDISVNDGTSPPAQTFWPDLSTHILILKLSWLEACVKEGRLLPYQPYIVYAARIVTKPAGEVSPKAQAPLSAYSRVGSGSQSQGTTARRASKPTVTTSILERAKAEAAALPSSARRRFGDHGYRHAPSQTDATKHMPPKLHRTTTSELEYQAEHPLPPLPDWAVGPNAAYACCRSTPMQTANEAFIAQLTKIKEARVLRLDDIGVRAYSTSIASVAAYPHRIHHVEEITRLPGCETKIAALWREWQDSAPPEADDSERFIQVVRDLDADQDLQHLRLFWNIWGVGPDTARKFYFEHGWRDIDDVVEFGWSTLTRVQQIGVKYYDEFMEKIPRSEVESIGEVILRHARAVLDIPEDKFGTKEDVELIIVGGYRRGKQFSGDVDVILSHRDESKTQDLVVDVVRSLETEGWITHTLTLHTTTSDRGQATLPFRGSTSHGHGFDSLDKALCVWQDPNYEGKDDDDDDDDAAAAETSSPSGTKNKNKKKKNPNIHRRVDIIVSAWRTVGCAVLGWSGGTTFQRDIRRFVRKTHGLKFDSSGVRNRGNGLVLDFEAPRPKGARQKDALEKVLMGRTLRRADYDAATEWDDQDTWADRERRLMDGLGIGYRPPEERCTG</sequence>
<gene>
    <name evidence="9" type="ORF">Z517_08503</name>
</gene>
<dbReference type="PANTHER" id="PTHR11276">
    <property type="entry name" value="DNA POLYMERASE TYPE-X FAMILY MEMBER"/>
    <property type="match status" value="1"/>
</dbReference>
<dbReference type="RefSeq" id="XP_013282473.1">
    <property type="nucleotide sequence ID" value="XM_013427019.1"/>
</dbReference>
<dbReference type="InterPro" id="IPR018944">
    <property type="entry name" value="DNA_pol_lambd_fingers_domain"/>
</dbReference>
<evidence type="ECO:0000256" key="5">
    <source>
        <dbReference type="ARBA" id="ARBA00022723"/>
    </source>
</evidence>
<dbReference type="SMART" id="SM00483">
    <property type="entry name" value="POLXc"/>
    <property type="match status" value="1"/>
</dbReference>
<accession>A0A0D2GJC9</accession>
<dbReference type="PROSITE" id="PS50172">
    <property type="entry name" value="BRCT"/>
    <property type="match status" value="1"/>
</dbReference>
<dbReference type="InterPro" id="IPR036420">
    <property type="entry name" value="BRCT_dom_sf"/>
</dbReference>
<proteinExistence type="inferred from homology"/>
<dbReference type="GeneID" id="25307993"/>
<comment type="subcellular location">
    <subcellularLocation>
        <location evidence="1">Nucleus</location>
    </subcellularLocation>
</comment>
<keyword evidence="4" id="KW-0548">Nucleotidyltransferase</keyword>
<evidence type="ECO:0000256" key="7">
    <source>
        <dbReference type="SAM" id="MobiDB-lite"/>
    </source>
</evidence>
<evidence type="ECO:0000256" key="3">
    <source>
        <dbReference type="ARBA" id="ARBA00022679"/>
    </source>
</evidence>
<dbReference type="Gene3D" id="3.30.460.10">
    <property type="entry name" value="Beta Polymerase, domain 2"/>
    <property type="match status" value="1"/>
</dbReference>
<dbReference type="SUPFAM" id="SSF47802">
    <property type="entry name" value="DNA polymerase beta, N-terminal domain-like"/>
    <property type="match status" value="1"/>
</dbReference>
<dbReference type="SUPFAM" id="SSF52113">
    <property type="entry name" value="BRCT domain"/>
    <property type="match status" value="1"/>
</dbReference>
<dbReference type="Gene3D" id="3.30.210.10">
    <property type="entry name" value="DNA polymerase, thumb domain"/>
    <property type="match status" value="1"/>
</dbReference>
<dbReference type="GO" id="GO:0003677">
    <property type="term" value="F:DNA binding"/>
    <property type="evidence" value="ECO:0007669"/>
    <property type="project" value="InterPro"/>
</dbReference>
<feature type="compositionally biased region" description="Acidic residues" evidence="7">
    <location>
        <begin position="588"/>
        <end position="598"/>
    </location>
</feature>
<dbReference type="Pfam" id="PF14792">
    <property type="entry name" value="DNA_pol_B_palm"/>
    <property type="match status" value="1"/>
</dbReference>
<dbReference type="InterPro" id="IPR027421">
    <property type="entry name" value="DNA_pol_lamdba_lyase_dom_sf"/>
</dbReference>
<dbReference type="InterPro" id="IPR002054">
    <property type="entry name" value="DNA-dir_DNA_pol_X"/>
</dbReference>
<dbReference type="GO" id="GO:0046872">
    <property type="term" value="F:metal ion binding"/>
    <property type="evidence" value="ECO:0007669"/>
    <property type="project" value="UniProtKB-KW"/>
</dbReference>
<dbReference type="Gene3D" id="1.10.150.20">
    <property type="entry name" value="5' to 3' exonuclease, C-terminal subdomain"/>
    <property type="match status" value="1"/>
</dbReference>
<dbReference type="InterPro" id="IPR001357">
    <property type="entry name" value="BRCT_dom"/>
</dbReference>
<keyword evidence="10" id="KW-1185">Reference proteome</keyword>
<keyword evidence="5" id="KW-0479">Metal-binding</keyword>
<keyword evidence="6" id="KW-0539">Nucleus</keyword>
<feature type="region of interest" description="Disordered" evidence="7">
    <location>
        <begin position="584"/>
        <end position="617"/>
    </location>
</feature>
<evidence type="ECO:0000256" key="2">
    <source>
        <dbReference type="ARBA" id="ARBA00008323"/>
    </source>
</evidence>
<dbReference type="Pfam" id="PF14716">
    <property type="entry name" value="HHH_8"/>
    <property type="match status" value="1"/>
</dbReference>
<evidence type="ECO:0000256" key="1">
    <source>
        <dbReference type="ARBA" id="ARBA00004123"/>
    </source>
</evidence>
<dbReference type="SUPFAM" id="SSF81301">
    <property type="entry name" value="Nucleotidyltransferase"/>
    <property type="match status" value="1"/>
</dbReference>
<dbReference type="Pfam" id="PF10391">
    <property type="entry name" value="DNA_pol_lambd_f"/>
    <property type="match status" value="1"/>
</dbReference>
<dbReference type="Gene3D" id="1.10.150.110">
    <property type="entry name" value="DNA polymerase beta, N-terminal domain-like"/>
    <property type="match status" value="1"/>
</dbReference>
<dbReference type="SUPFAM" id="SSF81585">
    <property type="entry name" value="PsbU/PolX domain-like"/>
    <property type="match status" value="1"/>
</dbReference>
<evidence type="ECO:0000256" key="6">
    <source>
        <dbReference type="ARBA" id="ARBA00023242"/>
    </source>
</evidence>
<dbReference type="PANTHER" id="PTHR11276:SF29">
    <property type="entry name" value="DNA POLYMERASE TYPE-X FAMILY PROTEIN POL4"/>
    <property type="match status" value="1"/>
</dbReference>
<dbReference type="STRING" id="1442368.A0A0D2GJC9"/>
<dbReference type="InterPro" id="IPR028207">
    <property type="entry name" value="DNA_pol_B_palm_palm"/>
</dbReference>
<dbReference type="VEuPathDB" id="FungiDB:Z517_08503"/>
<dbReference type="InterPro" id="IPR029398">
    <property type="entry name" value="PolB_thumb"/>
</dbReference>
<dbReference type="OrthoDB" id="205514at2759"/>
<feature type="compositionally biased region" description="Polar residues" evidence="7">
    <location>
        <begin position="207"/>
        <end position="226"/>
    </location>
</feature>
<dbReference type="Pfam" id="PF14791">
    <property type="entry name" value="DNA_pol_B_thumb"/>
    <property type="match status" value="1"/>
</dbReference>
<feature type="region of interest" description="Disordered" evidence="7">
    <location>
        <begin position="203"/>
        <end position="226"/>
    </location>
</feature>
<protein>
    <submittedName>
        <fullName evidence="9">Unplaced genomic scaffold supercont1.5, whole genome shotgun sequence</fullName>
    </submittedName>
</protein>